<comment type="caution">
    <text evidence="1">The sequence shown here is derived from an EMBL/GenBank/DDBJ whole genome shotgun (WGS) entry which is preliminary data.</text>
</comment>
<dbReference type="PANTHER" id="PTHR11505">
    <property type="entry name" value="L1 TRANSPOSABLE ELEMENT-RELATED"/>
    <property type="match status" value="1"/>
</dbReference>
<dbReference type="Gene3D" id="3.30.250.20">
    <property type="entry name" value="L1 transposable element, C-terminal domain"/>
    <property type="match status" value="1"/>
</dbReference>
<dbReference type="AlphaFoldDB" id="A0AAV1Q0Y2"/>
<name>A0AAV1Q0Y2_SCOSC</name>
<dbReference type="Proteomes" id="UP001314229">
    <property type="component" value="Unassembled WGS sequence"/>
</dbReference>
<dbReference type="EMBL" id="CAWUFR010000394">
    <property type="protein sequence ID" value="CAK6977184.1"/>
    <property type="molecule type" value="Genomic_DNA"/>
</dbReference>
<dbReference type="InterPro" id="IPR004244">
    <property type="entry name" value="Transposase_22"/>
</dbReference>
<evidence type="ECO:0000313" key="1">
    <source>
        <dbReference type="EMBL" id="CAK6977184.1"/>
    </source>
</evidence>
<sequence>MQGVQKSIKQYGLRSHISRTAAEDADDNMAPPQVDTAAELSSIKTFFQTIASDMSGLKTGMDAVQTTVETLGHRVTEAETRISTLDDKDEVKETTVNTAMRTVTQLQERVISLEDAGRCYNVHIVGIEEGAEGRDIQGFVQKLISETLDVELTQDFEIERSHRTGQRGGRDRHILDVIQERKKFDGVKKKLQEKGLRCTMVYPAMLSVVANNIRHTFTSPEDAGVFLSSRG</sequence>
<dbReference type="InterPro" id="IPR042566">
    <property type="entry name" value="L1_C"/>
</dbReference>
<protein>
    <submittedName>
        <fullName evidence="1">F-actin-monooxygenase MICAL3-like</fullName>
    </submittedName>
</protein>
<keyword evidence="2" id="KW-1185">Reference proteome</keyword>
<gene>
    <name evidence="1" type="ORF">FSCOSCO3_A023234</name>
</gene>
<evidence type="ECO:0000313" key="2">
    <source>
        <dbReference type="Proteomes" id="UP001314229"/>
    </source>
</evidence>
<accession>A0AAV1Q0Y2</accession>
<organism evidence="1 2">
    <name type="scientific">Scomber scombrus</name>
    <name type="common">Atlantic mackerel</name>
    <name type="synonym">Scomber vernalis</name>
    <dbReference type="NCBI Taxonomy" id="13677"/>
    <lineage>
        <taxon>Eukaryota</taxon>
        <taxon>Metazoa</taxon>
        <taxon>Chordata</taxon>
        <taxon>Craniata</taxon>
        <taxon>Vertebrata</taxon>
        <taxon>Euteleostomi</taxon>
        <taxon>Actinopterygii</taxon>
        <taxon>Neopterygii</taxon>
        <taxon>Teleostei</taxon>
        <taxon>Neoteleostei</taxon>
        <taxon>Acanthomorphata</taxon>
        <taxon>Pelagiaria</taxon>
        <taxon>Scombriformes</taxon>
        <taxon>Scombridae</taxon>
        <taxon>Scomber</taxon>
    </lineage>
</organism>
<reference evidence="1 2" key="1">
    <citation type="submission" date="2024-01" db="EMBL/GenBank/DDBJ databases">
        <authorList>
            <person name="Alioto T."/>
            <person name="Alioto T."/>
            <person name="Gomez Garrido J."/>
        </authorList>
    </citation>
    <scope>NUCLEOTIDE SEQUENCE [LARGE SCALE GENOMIC DNA]</scope>
</reference>
<proteinExistence type="predicted"/>
<dbReference type="Gene3D" id="1.20.5.340">
    <property type="match status" value="1"/>
</dbReference>